<keyword evidence="4" id="KW-1185">Reference proteome</keyword>
<dbReference type="PANTHER" id="PTHR33987">
    <property type="entry name" value="CALCINEURIN-LIKE METALLO-PHOSPHOESTERASE SUPERFAMILY PROTEIN"/>
    <property type="match status" value="1"/>
</dbReference>
<dbReference type="Proteomes" id="UP000095552">
    <property type="component" value="Unassembled WGS sequence"/>
</dbReference>
<dbReference type="AlphaFoldDB" id="A0A1E5T757"/>
<feature type="signal peptide" evidence="1">
    <location>
        <begin position="1"/>
        <end position="20"/>
    </location>
</feature>
<dbReference type="OrthoDB" id="9763616at2"/>
<dbReference type="Gene3D" id="3.60.21.70">
    <property type="entry name" value="PhoD-like phosphatase"/>
    <property type="match status" value="1"/>
</dbReference>
<dbReference type="InterPro" id="IPR018946">
    <property type="entry name" value="PhoD-like_MPP"/>
</dbReference>
<comment type="caution">
    <text evidence="3">The sequence shown here is derived from an EMBL/GenBank/DDBJ whole genome shotgun (WGS) entry which is preliminary data.</text>
</comment>
<evidence type="ECO:0000313" key="4">
    <source>
        <dbReference type="Proteomes" id="UP000095552"/>
    </source>
</evidence>
<accession>A0A1E5T757</accession>
<dbReference type="PANTHER" id="PTHR33987:SF1">
    <property type="entry name" value="CALCINEURIN-LIKE METALLO-PHOSPHOESTERASE SUPERFAMILY PROTEIN"/>
    <property type="match status" value="1"/>
</dbReference>
<protein>
    <recommendedName>
        <fullName evidence="2">PhoD-like phosphatase metallophosphatase domain-containing protein</fullName>
    </recommendedName>
</protein>
<organism evidence="3 4">
    <name type="scientific">Roseivirga misakiensis</name>
    <dbReference type="NCBI Taxonomy" id="1563681"/>
    <lineage>
        <taxon>Bacteria</taxon>
        <taxon>Pseudomonadati</taxon>
        <taxon>Bacteroidota</taxon>
        <taxon>Cytophagia</taxon>
        <taxon>Cytophagales</taxon>
        <taxon>Roseivirgaceae</taxon>
        <taxon>Roseivirga</taxon>
    </lineage>
</organism>
<dbReference type="STRING" id="1563681.BFP71_00530"/>
<dbReference type="Pfam" id="PF09423">
    <property type="entry name" value="PhoD"/>
    <property type="match status" value="1"/>
</dbReference>
<evidence type="ECO:0000256" key="1">
    <source>
        <dbReference type="SAM" id="SignalP"/>
    </source>
</evidence>
<gene>
    <name evidence="3" type="ORF">BFP71_00530</name>
</gene>
<evidence type="ECO:0000259" key="2">
    <source>
        <dbReference type="Pfam" id="PF09423"/>
    </source>
</evidence>
<sequence length="337" mass="38497">MRRFLLIGYSLCSIFALASAQDINSQVVLQNIAIGSCNRQEAPQVIWPEVLKTNPDLWIWLGDNIYGDSEDMDVIKAKYDKQKNNSAYRELLKQVPVIGIWDDHDYGKNDAGQEFSQKVASRDLMFDFLDVPKQSPAWERKGGYQSYTYGSGNKKVKILLLDARYFRGNLDKKDRIYVKNLEGTVLGEEQWQWLENELTNSDAAIHILASGIQFIADQHPFEKWDNFPKERQRLLDLLVKTQPKNAFFLSGDRHISEIAQLDVPGYGRFYDFTSSGMTHSYSSSTESNTHRVSKLITEKSFGVIKIDWSKPNPIVALEMRGVNGELLDKPVVLFGDN</sequence>
<keyword evidence="1" id="KW-0732">Signal</keyword>
<dbReference type="InterPro" id="IPR029052">
    <property type="entry name" value="Metallo-depent_PP-like"/>
</dbReference>
<feature type="domain" description="PhoD-like phosphatase metallophosphatase" evidence="2">
    <location>
        <begin position="36"/>
        <end position="290"/>
    </location>
</feature>
<dbReference type="CDD" id="cd07389">
    <property type="entry name" value="MPP_PhoD"/>
    <property type="match status" value="1"/>
</dbReference>
<dbReference type="InterPro" id="IPR038607">
    <property type="entry name" value="PhoD-like_sf"/>
</dbReference>
<name>A0A1E5T757_9BACT</name>
<dbReference type="SUPFAM" id="SSF56300">
    <property type="entry name" value="Metallo-dependent phosphatases"/>
    <property type="match status" value="1"/>
</dbReference>
<proteinExistence type="predicted"/>
<dbReference type="EMBL" id="MDGQ01000003">
    <property type="protein sequence ID" value="OEK07203.1"/>
    <property type="molecule type" value="Genomic_DNA"/>
</dbReference>
<feature type="chain" id="PRO_5009186079" description="PhoD-like phosphatase metallophosphatase domain-containing protein" evidence="1">
    <location>
        <begin position="21"/>
        <end position="337"/>
    </location>
</feature>
<reference evidence="3 4" key="1">
    <citation type="submission" date="2016-08" db="EMBL/GenBank/DDBJ databases">
        <title>Draft genome of Fabibacter sp. strain SK-8.</title>
        <authorList>
            <person name="Wong S.-K."/>
            <person name="Hamasaki K."/>
            <person name="Yoshizawa S."/>
        </authorList>
    </citation>
    <scope>NUCLEOTIDE SEQUENCE [LARGE SCALE GENOMIC DNA]</scope>
    <source>
        <strain evidence="3 4">SK-8</strain>
    </source>
</reference>
<evidence type="ECO:0000313" key="3">
    <source>
        <dbReference type="EMBL" id="OEK07203.1"/>
    </source>
</evidence>